<keyword evidence="5" id="KW-0560">Oxidoreductase</keyword>
<evidence type="ECO:0000256" key="3">
    <source>
        <dbReference type="ARBA" id="ARBA00022630"/>
    </source>
</evidence>
<comment type="cofactor">
    <cofactor evidence="1">
        <name>FAD</name>
        <dbReference type="ChEBI" id="CHEBI:57692"/>
    </cofactor>
</comment>
<feature type="domain" description="FAD-binding PCMH-type" evidence="6">
    <location>
        <begin position="28"/>
        <end position="197"/>
    </location>
</feature>
<dbReference type="Gene3D" id="3.40.462.20">
    <property type="match status" value="1"/>
</dbReference>
<dbReference type="InterPro" id="IPR050416">
    <property type="entry name" value="FAD-linked_Oxidoreductase"/>
</dbReference>
<dbReference type="EMBL" id="BAAAZP010000012">
    <property type="protein sequence ID" value="GAA3648118.1"/>
    <property type="molecule type" value="Genomic_DNA"/>
</dbReference>
<dbReference type="PROSITE" id="PS51387">
    <property type="entry name" value="FAD_PCMH"/>
    <property type="match status" value="1"/>
</dbReference>
<dbReference type="SUPFAM" id="SSF56176">
    <property type="entry name" value="FAD-binding/transporter-associated domain-like"/>
    <property type="match status" value="1"/>
</dbReference>
<dbReference type="Pfam" id="PF08031">
    <property type="entry name" value="BBE"/>
    <property type="match status" value="1"/>
</dbReference>
<evidence type="ECO:0000313" key="7">
    <source>
        <dbReference type="EMBL" id="GAA3648118.1"/>
    </source>
</evidence>
<dbReference type="InterPro" id="IPR006093">
    <property type="entry name" value="Oxy_OxRdtase_FAD_BS"/>
</dbReference>
<dbReference type="Pfam" id="PF01565">
    <property type="entry name" value="FAD_binding_4"/>
    <property type="match status" value="1"/>
</dbReference>
<dbReference type="InterPro" id="IPR036318">
    <property type="entry name" value="FAD-bd_PCMH-like_sf"/>
</dbReference>
<evidence type="ECO:0000313" key="8">
    <source>
        <dbReference type="Proteomes" id="UP001500902"/>
    </source>
</evidence>
<proteinExistence type="inferred from homology"/>
<dbReference type="InterPro" id="IPR016169">
    <property type="entry name" value="FAD-bd_PCMH_sub2"/>
</dbReference>
<sequence>MRTAVQGEVLTPRDAGYEDARALHNSLITRRPAAIVRVSGTADVVTTLAYAREHALEVSVRGGGHGLSGRALGGDLVIDLSALRGVTVDPDARTAVVQGGATWADVDQATQAHGLAVPGGRISHTGVAGLTLGGGEGWLSAKHGLTCDNLIAAEVVTADGRVVVADDRSEPELMWALRGGGGNFGVVTAFTFRLHPVGPLVLGGIIGYRVADAPAVLGVLDRVHSVGHDAFAGAAVFLTAPPAPFVPGHVVGRPILAIAPVWLGPLETGAAVVHPIREAATPLFDAAGPMPYLALQSMLDDGALPERRNRWSAEYVPDLTPRLIADLQDAAMTAPSPLSQVIVSPLPDAVRTAPDSAFPSRDGGRWLVHPVGVWTDPDDDDPNFAWVDKVTSAVREHEVTGTYLNLEAPDDDRVRWAMGETRYRRLQRVKAAWDPDDVFRHCAHVSP</sequence>
<dbReference type="PANTHER" id="PTHR42973:SF39">
    <property type="entry name" value="FAD-BINDING PCMH-TYPE DOMAIN-CONTAINING PROTEIN"/>
    <property type="match status" value="1"/>
</dbReference>
<dbReference type="Gene3D" id="3.30.465.10">
    <property type="match status" value="1"/>
</dbReference>
<evidence type="ECO:0000256" key="1">
    <source>
        <dbReference type="ARBA" id="ARBA00001974"/>
    </source>
</evidence>
<comment type="similarity">
    <text evidence="2">Belongs to the oxygen-dependent FAD-linked oxidoreductase family.</text>
</comment>
<dbReference type="InterPro" id="IPR016166">
    <property type="entry name" value="FAD-bd_PCMH"/>
</dbReference>
<keyword evidence="3" id="KW-0285">Flavoprotein</keyword>
<keyword evidence="4" id="KW-0274">FAD</keyword>
<dbReference type="PROSITE" id="PS00862">
    <property type="entry name" value="OX2_COVAL_FAD"/>
    <property type="match status" value="1"/>
</dbReference>
<accession>A0ABP7B512</accession>
<gene>
    <name evidence="7" type="ORF">GCM10022224_008560</name>
</gene>
<dbReference type="Gene3D" id="3.30.43.10">
    <property type="entry name" value="Uridine Diphospho-n-acetylenolpyruvylglucosamine Reductase, domain 2"/>
    <property type="match status" value="1"/>
</dbReference>
<evidence type="ECO:0000256" key="5">
    <source>
        <dbReference type="ARBA" id="ARBA00023002"/>
    </source>
</evidence>
<organism evidence="7 8">
    <name type="scientific">Nonomuraea antimicrobica</name>
    <dbReference type="NCBI Taxonomy" id="561173"/>
    <lineage>
        <taxon>Bacteria</taxon>
        <taxon>Bacillati</taxon>
        <taxon>Actinomycetota</taxon>
        <taxon>Actinomycetes</taxon>
        <taxon>Streptosporangiales</taxon>
        <taxon>Streptosporangiaceae</taxon>
        <taxon>Nonomuraea</taxon>
    </lineage>
</organism>
<dbReference type="PANTHER" id="PTHR42973">
    <property type="entry name" value="BINDING OXIDOREDUCTASE, PUTATIVE (AFU_ORTHOLOGUE AFUA_1G17690)-RELATED"/>
    <property type="match status" value="1"/>
</dbReference>
<comment type="caution">
    <text evidence="7">The sequence shown here is derived from an EMBL/GenBank/DDBJ whole genome shotgun (WGS) entry which is preliminary data.</text>
</comment>
<evidence type="ECO:0000256" key="2">
    <source>
        <dbReference type="ARBA" id="ARBA00005466"/>
    </source>
</evidence>
<reference evidence="8" key="1">
    <citation type="journal article" date="2019" name="Int. J. Syst. Evol. Microbiol.">
        <title>The Global Catalogue of Microorganisms (GCM) 10K type strain sequencing project: providing services to taxonomists for standard genome sequencing and annotation.</title>
        <authorList>
            <consortium name="The Broad Institute Genomics Platform"/>
            <consortium name="The Broad Institute Genome Sequencing Center for Infectious Disease"/>
            <person name="Wu L."/>
            <person name="Ma J."/>
        </authorList>
    </citation>
    <scope>NUCLEOTIDE SEQUENCE [LARGE SCALE GENOMIC DNA]</scope>
    <source>
        <strain evidence="8">JCM 16904</strain>
    </source>
</reference>
<keyword evidence="8" id="KW-1185">Reference proteome</keyword>
<dbReference type="Proteomes" id="UP001500902">
    <property type="component" value="Unassembled WGS sequence"/>
</dbReference>
<evidence type="ECO:0000259" key="6">
    <source>
        <dbReference type="PROSITE" id="PS51387"/>
    </source>
</evidence>
<name>A0ABP7B512_9ACTN</name>
<dbReference type="InterPro" id="IPR016167">
    <property type="entry name" value="FAD-bd_PCMH_sub1"/>
</dbReference>
<evidence type="ECO:0000256" key="4">
    <source>
        <dbReference type="ARBA" id="ARBA00022827"/>
    </source>
</evidence>
<dbReference type="InterPro" id="IPR006094">
    <property type="entry name" value="Oxid_FAD_bind_N"/>
</dbReference>
<protein>
    <submittedName>
        <fullName evidence="7">FAD-binding oxidoreductase</fullName>
    </submittedName>
</protein>
<dbReference type="InterPro" id="IPR012951">
    <property type="entry name" value="BBE"/>
</dbReference>